<dbReference type="Proteomes" id="UP001501371">
    <property type="component" value="Unassembled WGS sequence"/>
</dbReference>
<comment type="caution">
    <text evidence="13">The sequence shown here is derived from an EMBL/GenBank/DDBJ whole genome shotgun (WGS) entry which is preliminary data.</text>
</comment>
<keyword evidence="7 10" id="KW-0812">Transmembrane</keyword>
<gene>
    <name evidence="13" type="primary">pstA</name>
    <name evidence="13" type="ORF">GCM10009654_14470</name>
</gene>
<evidence type="ECO:0000313" key="13">
    <source>
        <dbReference type="EMBL" id="GAA1159407.1"/>
    </source>
</evidence>
<keyword evidence="14" id="KW-1185">Reference proteome</keyword>
<feature type="transmembrane region" description="Helical" evidence="10">
    <location>
        <begin position="64"/>
        <end position="86"/>
    </location>
</feature>
<feature type="transmembrane region" description="Helical" evidence="10">
    <location>
        <begin position="184"/>
        <end position="203"/>
    </location>
</feature>
<evidence type="ECO:0000256" key="9">
    <source>
        <dbReference type="ARBA" id="ARBA00023136"/>
    </source>
</evidence>
<feature type="domain" description="ABC transmembrane type-1" evidence="12">
    <location>
        <begin position="177"/>
        <end position="380"/>
    </location>
</feature>
<reference evidence="13 14" key="1">
    <citation type="journal article" date="2019" name="Int. J. Syst. Evol. Microbiol.">
        <title>The Global Catalogue of Microorganisms (GCM) 10K type strain sequencing project: providing services to taxonomists for standard genome sequencing and annotation.</title>
        <authorList>
            <consortium name="The Broad Institute Genomics Platform"/>
            <consortium name="The Broad Institute Genome Sequencing Center for Infectious Disease"/>
            <person name="Wu L."/>
            <person name="Ma J."/>
        </authorList>
    </citation>
    <scope>NUCLEOTIDE SEQUENCE [LARGE SCALE GENOMIC DNA]</scope>
    <source>
        <strain evidence="13 14">JCM 12696</strain>
    </source>
</reference>
<feature type="transmembrane region" description="Helical" evidence="10">
    <location>
        <begin position="92"/>
        <end position="111"/>
    </location>
</feature>
<evidence type="ECO:0000256" key="7">
    <source>
        <dbReference type="ARBA" id="ARBA00022692"/>
    </source>
</evidence>
<dbReference type="NCBIfam" id="TIGR00974">
    <property type="entry name" value="3a0107s02c"/>
    <property type="match status" value="1"/>
</dbReference>
<evidence type="ECO:0000256" key="6">
    <source>
        <dbReference type="ARBA" id="ARBA00022592"/>
    </source>
</evidence>
<feature type="transmembrane region" description="Helical" evidence="10">
    <location>
        <begin position="294"/>
        <end position="315"/>
    </location>
</feature>
<evidence type="ECO:0000256" key="2">
    <source>
        <dbReference type="ARBA" id="ARBA00004651"/>
    </source>
</evidence>
<feature type="transmembrane region" description="Helical" evidence="10">
    <location>
        <begin position="123"/>
        <end position="145"/>
    </location>
</feature>
<evidence type="ECO:0000256" key="8">
    <source>
        <dbReference type="ARBA" id="ARBA00022989"/>
    </source>
</evidence>
<evidence type="ECO:0000256" key="11">
    <source>
        <dbReference type="SAM" id="MobiDB-lite"/>
    </source>
</evidence>
<keyword evidence="5 10" id="KW-1003">Cell membrane</keyword>
<dbReference type="InterPro" id="IPR005672">
    <property type="entry name" value="Phosphate_PstA"/>
</dbReference>
<dbReference type="SUPFAM" id="SSF161098">
    <property type="entry name" value="MetI-like"/>
    <property type="match status" value="1"/>
</dbReference>
<comment type="function">
    <text evidence="1">Part of the binding-protein-dependent transport system for phosphate; probably responsible for the translocation of the substrate across the membrane.</text>
</comment>
<dbReference type="CDD" id="cd06261">
    <property type="entry name" value="TM_PBP2"/>
    <property type="match status" value="1"/>
</dbReference>
<dbReference type="RefSeq" id="WP_344271799.1">
    <property type="nucleotide sequence ID" value="NZ_BAAAKV010000009.1"/>
</dbReference>
<accession>A0ABN1UN79</accession>
<evidence type="ECO:0000256" key="5">
    <source>
        <dbReference type="ARBA" id="ARBA00022475"/>
    </source>
</evidence>
<dbReference type="PROSITE" id="PS50928">
    <property type="entry name" value="ABC_TM1"/>
    <property type="match status" value="1"/>
</dbReference>
<evidence type="ECO:0000256" key="3">
    <source>
        <dbReference type="ARBA" id="ARBA00007069"/>
    </source>
</evidence>
<keyword evidence="4" id="KW-0813">Transport</keyword>
<feature type="transmembrane region" description="Helical" evidence="10">
    <location>
        <begin position="215"/>
        <end position="239"/>
    </location>
</feature>
<feature type="compositionally biased region" description="Low complexity" evidence="11">
    <location>
        <begin position="1"/>
        <end position="22"/>
    </location>
</feature>
<dbReference type="PANTHER" id="PTHR42922">
    <property type="entry name" value="PHOSPHATE TRANSPORT SYSTEM PERMEASE PROTEIN PSTA"/>
    <property type="match status" value="1"/>
</dbReference>
<dbReference type="PANTHER" id="PTHR42922:SF1">
    <property type="entry name" value="PHOSPHATE TRANSPORT SYSTEM PERMEASE PROTEIN PSTA"/>
    <property type="match status" value="1"/>
</dbReference>
<comment type="subcellular location">
    <subcellularLocation>
        <location evidence="2 10">Cell membrane</location>
        <topology evidence="2 10">Multi-pass membrane protein</topology>
    </subcellularLocation>
</comment>
<evidence type="ECO:0000256" key="1">
    <source>
        <dbReference type="ARBA" id="ARBA00003510"/>
    </source>
</evidence>
<feature type="transmembrane region" description="Helical" evidence="10">
    <location>
        <begin position="362"/>
        <end position="384"/>
    </location>
</feature>
<organism evidence="13 14">
    <name type="scientific">Streptomyces hebeiensis</name>
    <dbReference type="NCBI Taxonomy" id="229486"/>
    <lineage>
        <taxon>Bacteria</taxon>
        <taxon>Bacillati</taxon>
        <taxon>Actinomycetota</taxon>
        <taxon>Actinomycetes</taxon>
        <taxon>Kitasatosporales</taxon>
        <taxon>Streptomycetaceae</taxon>
        <taxon>Streptomyces</taxon>
    </lineage>
</organism>
<feature type="region of interest" description="Disordered" evidence="11">
    <location>
        <begin position="1"/>
        <end position="58"/>
    </location>
</feature>
<evidence type="ECO:0000256" key="10">
    <source>
        <dbReference type="RuleBase" id="RU363043"/>
    </source>
</evidence>
<dbReference type="InterPro" id="IPR000515">
    <property type="entry name" value="MetI-like"/>
</dbReference>
<protein>
    <recommendedName>
        <fullName evidence="10">Phosphate transport system permease protein PstA</fullName>
    </recommendedName>
</protein>
<dbReference type="EMBL" id="BAAAKV010000009">
    <property type="protein sequence ID" value="GAA1159407.1"/>
    <property type="molecule type" value="Genomic_DNA"/>
</dbReference>
<dbReference type="Pfam" id="PF00528">
    <property type="entry name" value="BPD_transp_1"/>
    <property type="match status" value="1"/>
</dbReference>
<evidence type="ECO:0000256" key="4">
    <source>
        <dbReference type="ARBA" id="ARBA00022448"/>
    </source>
</evidence>
<dbReference type="InterPro" id="IPR051408">
    <property type="entry name" value="Phosphate_transprt_permease"/>
</dbReference>
<evidence type="ECO:0000313" key="14">
    <source>
        <dbReference type="Proteomes" id="UP001501371"/>
    </source>
</evidence>
<name>A0ABN1UN79_9ACTN</name>
<sequence length="393" mass="40588">MSNAHSGAAGNGPAAGPAGSAAIQNRPTATAPDKSSGSGPGPAPGSGPGPERRQSLSQRGLPRWAPAGFAAAGIVIGVAVGAGAGLQSRVQWGLIAVVAFLVISYAVTSAVENSRQAKDRLATSVVWVCFILAVIPLFSLLWVTVSRGMKVLDPYFLSHSMAGVPSSQAGGGVYHALIGTLEQVGIATVIATPIGLLTAVYLVEYGKGALAKAVTFFVDVMTGIPSIVAGLFILAIMLMGKIEPSGLMGSLALAILMMPVVVRSTEEMLKLVPNELREAALALGVPKWRMILKVVLPTAIGGITTGVMLAIARIAGETAPIILLVFGSQLINSNPFEGAQSSLPFYIYEQYKAGEVASIDRAWAAALVLIAFVMILNLVARGIARWKAPKTGR</sequence>
<dbReference type="Gene3D" id="1.10.3720.10">
    <property type="entry name" value="MetI-like"/>
    <property type="match status" value="1"/>
</dbReference>
<evidence type="ECO:0000259" key="12">
    <source>
        <dbReference type="PROSITE" id="PS50928"/>
    </source>
</evidence>
<keyword evidence="8 10" id="KW-1133">Transmembrane helix</keyword>
<dbReference type="InterPro" id="IPR035906">
    <property type="entry name" value="MetI-like_sf"/>
</dbReference>
<keyword evidence="9 10" id="KW-0472">Membrane</keyword>
<feature type="transmembrane region" description="Helical" evidence="10">
    <location>
        <begin position="245"/>
        <end position="262"/>
    </location>
</feature>
<comment type="similarity">
    <text evidence="3 10">Belongs to the binding-protein-dependent transport system permease family. CysTW subfamily.</text>
</comment>
<proteinExistence type="inferred from homology"/>
<keyword evidence="6" id="KW-0592">Phosphate transport</keyword>